<proteinExistence type="predicted"/>
<organism evidence="1 2">
    <name type="scientific">Streptomyces microflavus</name>
    <name type="common">Streptomyces lipmanii</name>
    <dbReference type="NCBI Taxonomy" id="1919"/>
    <lineage>
        <taxon>Bacteria</taxon>
        <taxon>Bacillati</taxon>
        <taxon>Actinomycetota</taxon>
        <taxon>Actinomycetes</taxon>
        <taxon>Kitasatosporales</taxon>
        <taxon>Streptomycetaceae</taxon>
        <taxon>Streptomyces</taxon>
    </lineage>
</organism>
<reference evidence="1 2" key="1">
    <citation type="submission" date="2024-01" db="EMBL/GenBank/DDBJ databases">
        <title>Metagenomic exploration of the rhizosphere soil microbial community and their significance in facilitating the development of wild simulated ginseng.</title>
        <authorList>
            <person name="Huang J."/>
        </authorList>
    </citation>
    <scope>NUCLEOTIDE SEQUENCE [LARGE SCALE GENOMIC DNA]</scope>
    <source>
        <strain evidence="1 2">WY141</strain>
    </source>
</reference>
<name>A0ABV1Q1R9_STRMI</name>
<comment type="caution">
    <text evidence="1">The sequence shown here is derived from an EMBL/GenBank/DDBJ whole genome shotgun (WGS) entry which is preliminary data.</text>
</comment>
<evidence type="ECO:0000313" key="1">
    <source>
        <dbReference type="EMBL" id="MER0425104.1"/>
    </source>
</evidence>
<gene>
    <name evidence="1" type="ORF">ABR748_12860</name>
</gene>
<dbReference type="InterPro" id="IPR053773">
    <property type="entry name" value="Vpar_1526-like"/>
</dbReference>
<dbReference type="Proteomes" id="UP001456562">
    <property type="component" value="Unassembled WGS sequence"/>
</dbReference>
<accession>A0ABV1Q1R9</accession>
<dbReference type="NCBIfam" id="NF045477">
    <property type="entry name" value="LPO_1073_dom"/>
    <property type="match status" value="1"/>
</dbReference>
<dbReference type="EMBL" id="JBEJUE010000008">
    <property type="protein sequence ID" value="MER0425104.1"/>
    <property type="molecule type" value="Genomic_DNA"/>
</dbReference>
<keyword evidence="2" id="KW-1185">Reference proteome</keyword>
<sequence length="344" mass="38393">MELVEMRQTQKAGDNSINVQGDVVHFGVSYRDAREIAKDVFEENIVKFTEVARGTASRRAHEFTEKLISSLPVEALESLQDPDVQRSLFYAQQEFACSGEKDLGELLLKLLADRMQSTERGVKTLALNEALRTAPKLTSRHFAALSVLMICIQTKLGANSVEDLHRSLSQVLSPIVKDFQITRADVAYLEYAGCLSSNAFTTNLGDAFSSTYPGLFTAGFMEEWISEDSRSALIPLTQECLRDPAMIQLPILPKNEILEIADQESFRPHKQEIERLMGIGSMAVEEIEREISGIDEDLADFPKRYNASSLVNSQLTAIGTTLAYTNLKRVVGDHFDAELDVWVH</sequence>
<evidence type="ECO:0000313" key="2">
    <source>
        <dbReference type="Proteomes" id="UP001456562"/>
    </source>
</evidence>
<dbReference type="RefSeq" id="WP_350239770.1">
    <property type="nucleotide sequence ID" value="NZ_JBEJUE010000008.1"/>
</dbReference>
<protein>
    <submittedName>
        <fullName evidence="1">LPO_1073/Vpar_1526 family protein</fullName>
    </submittedName>
</protein>